<feature type="transmembrane region" description="Helical" evidence="6">
    <location>
        <begin position="42"/>
        <end position="62"/>
    </location>
</feature>
<evidence type="ECO:0000256" key="1">
    <source>
        <dbReference type="ARBA" id="ARBA00004429"/>
    </source>
</evidence>
<evidence type="ECO:0000259" key="7">
    <source>
        <dbReference type="PROSITE" id="PS50850"/>
    </source>
</evidence>
<dbReference type="Pfam" id="PF07690">
    <property type="entry name" value="MFS_1"/>
    <property type="match status" value="1"/>
</dbReference>
<feature type="transmembrane region" description="Helical" evidence="6">
    <location>
        <begin position="330"/>
        <end position="351"/>
    </location>
</feature>
<evidence type="ECO:0000256" key="2">
    <source>
        <dbReference type="ARBA" id="ARBA00022475"/>
    </source>
</evidence>
<sequence length="382" mass="41443">MNKKYVALSIASVMSAFFAMGILDIIGIATNYVKVDFQLSDTFVGILSFMLFLSFLLFSVPTGALMNKIGQKKTVMLSILVMCAALSCLLISYTLPSVVVFFLILGVGITLIQVGLSPLLANIVSGKSLASALTFGQFVKALGSFLIPILGAWASFYLGSWRYLFPFLIAYSILSILILHFTPIHEQKVSKSMSMKAAFSLLGHRVILLSFLSMLCHVGLDVGMNIASPKLMVERVGGSIEVATYANSVYFLFRTVGCFLGSLVLSKVSHKVFYNVSMLIIILGAAGLFFADNVYTLYLCIGLVAIGNSNVYPIIVSRCMLYLPDNKNEVSALMVTGLFGGAIFPLIMGIASDAMNTQVGGLIVLSLGILYMMFWSVRVKEQ</sequence>
<organism evidence="8 9">
    <name type="scientific">Bacteroides coprosuis DSM 18011</name>
    <dbReference type="NCBI Taxonomy" id="679937"/>
    <lineage>
        <taxon>Bacteria</taxon>
        <taxon>Pseudomonadati</taxon>
        <taxon>Bacteroidota</taxon>
        <taxon>Bacteroidia</taxon>
        <taxon>Bacteroidales</taxon>
        <taxon>Bacteroidaceae</taxon>
        <taxon>Bacteroides</taxon>
    </lineage>
</organism>
<feature type="transmembrane region" description="Helical" evidence="6">
    <location>
        <begin position="133"/>
        <end position="157"/>
    </location>
</feature>
<dbReference type="InterPro" id="IPR011701">
    <property type="entry name" value="MFS"/>
</dbReference>
<dbReference type="InterPro" id="IPR036259">
    <property type="entry name" value="MFS_trans_sf"/>
</dbReference>
<dbReference type="EMBL" id="CM001167">
    <property type="protein sequence ID" value="EGJ71987.1"/>
    <property type="molecule type" value="Genomic_DNA"/>
</dbReference>
<reference evidence="8 9" key="1">
    <citation type="journal article" date="2011" name="Stand. Genomic Sci.">
        <title>Non-contiguous finished genome sequence of Bacteroides coprosuis type strain (PC139).</title>
        <authorList>
            <person name="Land M."/>
            <person name="Held B."/>
            <person name="Gronow S."/>
            <person name="Abt B."/>
            <person name="Lucas S."/>
            <person name="Del Rio T.G."/>
            <person name="Nolan M."/>
            <person name="Tice H."/>
            <person name="Cheng J.F."/>
            <person name="Pitluck S."/>
            <person name="Liolios K."/>
            <person name="Pagani I."/>
            <person name="Ivanova N."/>
            <person name="Mavromatis K."/>
            <person name="Mikhailova N."/>
            <person name="Pati A."/>
            <person name="Tapia R."/>
            <person name="Han C."/>
            <person name="Goodwin L."/>
            <person name="Chen A."/>
            <person name="Palaniappan K."/>
            <person name="Hauser L."/>
            <person name="Brambilla E.M."/>
            <person name="Rohde M."/>
            <person name="Goker M."/>
            <person name="Detter J.C."/>
            <person name="Woyke T."/>
            <person name="Bristow J."/>
            <person name="Eisen J.A."/>
            <person name="Markowitz V."/>
            <person name="Hugenholtz P."/>
            <person name="Kyrpides N.C."/>
            <person name="Klenk H.P."/>
            <person name="Lapidus A."/>
        </authorList>
    </citation>
    <scope>NUCLEOTIDE SEQUENCE</scope>
    <source>
        <strain evidence="8 9">DSM 18011</strain>
    </source>
</reference>
<dbReference type="PROSITE" id="PS50850">
    <property type="entry name" value="MFS"/>
    <property type="match status" value="1"/>
</dbReference>
<feature type="transmembrane region" description="Helical" evidence="6">
    <location>
        <begin position="7"/>
        <end position="30"/>
    </location>
</feature>
<feature type="transmembrane region" description="Helical" evidence="6">
    <location>
        <begin position="272"/>
        <end position="290"/>
    </location>
</feature>
<gene>
    <name evidence="8" type="ORF">Bcop_1798</name>
</gene>
<dbReference type="SUPFAM" id="SSF103473">
    <property type="entry name" value="MFS general substrate transporter"/>
    <property type="match status" value="1"/>
</dbReference>
<name>F3ZRP8_9BACE</name>
<feature type="domain" description="Major facilitator superfamily (MFS) profile" evidence="7">
    <location>
        <begin position="4"/>
        <end position="382"/>
    </location>
</feature>
<feature type="transmembrane region" description="Helical" evidence="6">
    <location>
        <begin position="74"/>
        <end position="93"/>
    </location>
</feature>
<comment type="subcellular location">
    <subcellularLocation>
        <location evidence="1">Cell inner membrane</location>
        <topology evidence="1">Multi-pass membrane protein</topology>
    </subcellularLocation>
</comment>
<feature type="transmembrane region" description="Helical" evidence="6">
    <location>
        <begin position="163"/>
        <end position="185"/>
    </location>
</feature>
<dbReference type="InterPro" id="IPR050375">
    <property type="entry name" value="MFS_TsgA-like"/>
</dbReference>
<dbReference type="OrthoDB" id="3225787at2"/>
<dbReference type="HOGENOM" id="CLU_057506_0_0_10"/>
<dbReference type="Gene3D" id="1.20.1250.20">
    <property type="entry name" value="MFS general substrate transporter like domains"/>
    <property type="match status" value="2"/>
</dbReference>
<feature type="transmembrane region" description="Helical" evidence="6">
    <location>
        <begin position="206"/>
        <end position="228"/>
    </location>
</feature>
<feature type="transmembrane region" description="Helical" evidence="6">
    <location>
        <begin position="357"/>
        <end position="377"/>
    </location>
</feature>
<dbReference type="GO" id="GO:0022857">
    <property type="term" value="F:transmembrane transporter activity"/>
    <property type="evidence" value="ECO:0007669"/>
    <property type="project" value="InterPro"/>
</dbReference>
<evidence type="ECO:0000256" key="3">
    <source>
        <dbReference type="ARBA" id="ARBA00022692"/>
    </source>
</evidence>
<dbReference type="PANTHER" id="PTHR43702:SF3">
    <property type="entry name" value="PROTEIN TSGA"/>
    <property type="match status" value="1"/>
</dbReference>
<keyword evidence="3 6" id="KW-0812">Transmembrane</keyword>
<evidence type="ECO:0000256" key="5">
    <source>
        <dbReference type="ARBA" id="ARBA00023136"/>
    </source>
</evidence>
<evidence type="ECO:0000256" key="4">
    <source>
        <dbReference type="ARBA" id="ARBA00022989"/>
    </source>
</evidence>
<keyword evidence="2" id="KW-1003">Cell membrane</keyword>
<dbReference type="InterPro" id="IPR020846">
    <property type="entry name" value="MFS_dom"/>
</dbReference>
<evidence type="ECO:0000313" key="9">
    <source>
        <dbReference type="Proteomes" id="UP000018439"/>
    </source>
</evidence>
<feature type="transmembrane region" description="Helical" evidence="6">
    <location>
        <begin position="99"/>
        <end position="121"/>
    </location>
</feature>
<feature type="transmembrane region" description="Helical" evidence="6">
    <location>
        <begin position="248"/>
        <end position="265"/>
    </location>
</feature>
<evidence type="ECO:0000256" key="6">
    <source>
        <dbReference type="SAM" id="Phobius"/>
    </source>
</evidence>
<keyword evidence="9" id="KW-1185">Reference proteome</keyword>
<keyword evidence="4 6" id="KW-1133">Transmembrane helix</keyword>
<protein>
    <submittedName>
        <fullName evidence="8">Major facilitator superfamily MFS_1</fullName>
    </submittedName>
</protein>
<accession>F3ZRP8</accession>
<evidence type="ECO:0000313" key="8">
    <source>
        <dbReference type="EMBL" id="EGJ71987.1"/>
    </source>
</evidence>
<feature type="transmembrane region" description="Helical" evidence="6">
    <location>
        <begin position="296"/>
        <end position="323"/>
    </location>
</feature>
<dbReference type="PANTHER" id="PTHR43702">
    <property type="entry name" value="L-FUCOSE-PROTON SYMPORTER"/>
    <property type="match status" value="1"/>
</dbReference>
<proteinExistence type="predicted"/>
<dbReference type="STRING" id="679937.Bcop_1798"/>
<keyword evidence="5 6" id="KW-0472">Membrane</keyword>
<dbReference type="eggNOG" id="COG0738">
    <property type="taxonomic scope" value="Bacteria"/>
</dbReference>
<dbReference type="AlphaFoldDB" id="F3ZRP8"/>
<dbReference type="GO" id="GO:0005886">
    <property type="term" value="C:plasma membrane"/>
    <property type="evidence" value="ECO:0007669"/>
    <property type="project" value="UniProtKB-SubCell"/>
</dbReference>
<dbReference type="Proteomes" id="UP000018439">
    <property type="component" value="Chromosome"/>
</dbReference>